<evidence type="ECO:0000256" key="1">
    <source>
        <dbReference type="SAM" id="MobiDB-lite"/>
    </source>
</evidence>
<reference evidence="3" key="1">
    <citation type="submission" date="2020-01" db="EMBL/GenBank/DDBJ databases">
        <authorList>
            <person name="Mishra B."/>
        </authorList>
    </citation>
    <scope>NUCLEOTIDE SEQUENCE [LARGE SCALE GENOMIC DNA]</scope>
</reference>
<dbReference type="PROSITE" id="PS50108">
    <property type="entry name" value="CRIB"/>
    <property type="match status" value="1"/>
</dbReference>
<feature type="region of interest" description="Disordered" evidence="1">
    <location>
        <begin position="240"/>
        <end position="346"/>
    </location>
</feature>
<evidence type="ECO:0000313" key="4">
    <source>
        <dbReference type="Proteomes" id="UP000467841"/>
    </source>
</evidence>
<gene>
    <name evidence="3" type="ORF">MERR_LOCUS17035</name>
</gene>
<dbReference type="OrthoDB" id="4206278at2759"/>
<feature type="domain" description="CRIB" evidence="2">
    <location>
        <begin position="29"/>
        <end position="42"/>
    </location>
</feature>
<keyword evidence="4" id="KW-1185">Reference proteome</keyword>
<feature type="compositionally biased region" description="Basic residues" evidence="1">
    <location>
        <begin position="242"/>
        <end position="256"/>
    </location>
</feature>
<organism evidence="3 4">
    <name type="scientific">Microthlaspi erraticum</name>
    <dbReference type="NCBI Taxonomy" id="1685480"/>
    <lineage>
        <taxon>Eukaryota</taxon>
        <taxon>Viridiplantae</taxon>
        <taxon>Streptophyta</taxon>
        <taxon>Embryophyta</taxon>
        <taxon>Tracheophyta</taxon>
        <taxon>Spermatophyta</taxon>
        <taxon>Magnoliopsida</taxon>
        <taxon>eudicotyledons</taxon>
        <taxon>Gunneridae</taxon>
        <taxon>Pentapetalae</taxon>
        <taxon>rosids</taxon>
        <taxon>malvids</taxon>
        <taxon>Brassicales</taxon>
        <taxon>Brassicaceae</taxon>
        <taxon>Coluteocarpeae</taxon>
        <taxon>Microthlaspi</taxon>
    </lineage>
</organism>
<dbReference type="InterPro" id="IPR036936">
    <property type="entry name" value="CRIB_dom_sf"/>
</dbReference>
<name>A0A6D2IRP8_9BRAS</name>
<feature type="compositionally biased region" description="Basic residues" evidence="1">
    <location>
        <begin position="284"/>
        <end position="299"/>
    </location>
</feature>
<evidence type="ECO:0000313" key="3">
    <source>
        <dbReference type="EMBL" id="CAA7029800.1"/>
    </source>
</evidence>
<dbReference type="PANTHER" id="PTHR46325:SF25">
    <property type="entry name" value="CRIB DOMAIN-CONTAINING PROTEIN RIC9"/>
    <property type="match status" value="1"/>
</dbReference>
<dbReference type="AlphaFoldDB" id="A0A6D2IRP8"/>
<dbReference type="Gene3D" id="3.90.810.10">
    <property type="entry name" value="CRIB domain"/>
    <property type="match status" value="1"/>
</dbReference>
<proteinExistence type="predicted"/>
<dbReference type="SMART" id="SM00285">
    <property type="entry name" value="PBD"/>
    <property type="match status" value="1"/>
</dbReference>
<protein>
    <recommendedName>
        <fullName evidence="2">CRIB domain-containing protein</fullName>
    </recommendedName>
</protein>
<dbReference type="InterPro" id="IPR000095">
    <property type="entry name" value="CRIB_dom"/>
</dbReference>
<dbReference type="Proteomes" id="UP000467841">
    <property type="component" value="Unassembled WGS sequence"/>
</dbReference>
<evidence type="ECO:0000259" key="2">
    <source>
        <dbReference type="PROSITE" id="PS50108"/>
    </source>
</evidence>
<feature type="compositionally biased region" description="Polar residues" evidence="1">
    <location>
        <begin position="300"/>
        <end position="321"/>
    </location>
</feature>
<dbReference type="PANTHER" id="PTHR46325">
    <property type="entry name" value="CRIB DOMAIN-CONTAINING PROTEIN RIC8"/>
    <property type="match status" value="1"/>
</dbReference>
<accession>A0A6D2IRP8</accession>
<sequence length="346" mass="39055">MATRFKGIYHKSFKCFSDVFDVKEDEMEIGYPTDVRHVSHIGWDSSSSSAPSWLHEFKTSNNVLEPNSSWPFQDHYTDLKSAMEAFDKVESSKEMGREPTKHNLKKKLSSKASILCSPWSPRFSTSSKRRLERARSPIVELPPEALVEARGEVREVMAQYANCADPTESAARKERLRLAEERGEVDQTAEQMVRFSLRTQTQAQTNEEEVLEPLMHERVPAILRLGPVLTDIPIMEAPPRIPAKKRLGRPPNKKKSGMPSVTKRGSSSKTRKVVQRKVAQVKISPRRRLTTGSTSRRRNQSSPGISPNQNPQDAAPTSSREPPQMTIVPATSKRKMDFQNPSNPLP</sequence>
<dbReference type="Pfam" id="PF00786">
    <property type="entry name" value="PBD"/>
    <property type="match status" value="1"/>
</dbReference>
<dbReference type="EMBL" id="CACVBM020001085">
    <property type="protein sequence ID" value="CAA7029800.1"/>
    <property type="molecule type" value="Genomic_DNA"/>
</dbReference>
<comment type="caution">
    <text evidence="3">The sequence shown here is derived from an EMBL/GenBank/DDBJ whole genome shotgun (WGS) entry which is preliminary data.</text>
</comment>
<dbReference type="CDD" id="cd00132">
    <property type="entry name" value="CRIB"/>
    <property type="match status" value="1"/>
</dbReference>